<feature type="domain" description="VanZ-like" evidence="3">
    <location>
        <begin position="58"/>
        <end position="166"/>
    </location>
</feature>
<feature type="transmembrane region" description="Helical" evidence="2">
    <location>
        <begin position="123"/>
        <end position="141"/>
    </location>
</feature>
<reference evidence="5" key="1">
    <citation type="submission" date="2016-06" db="EMBL/GenBank/DDBJ databases">
        <authorList>
            <person name="Varghese N."/>
            <person name="Submissions Spin"/>
        </authorList>
    </citation>
    <scope>NUCLEOTIDE SEQUENCE [LARGE SCALE GENOMIC DNA]</scope>
    <source>
        <strain evidence="5">DSM 45161</strain>
    </source>
</reference>
<keyword evidence="2" id="KW-1133">Transmembrane helix</keyword>
<feature type="transmembrane region" description="Helical" evidence="2">
    <location>
        <begin position="12"/>
        <end position="30"/>
    </location>
</feature>
<name>A0A1C5IS58_9ACTN</name>
<evidence type="ECO:0000256" key="1">
    <source>
        <dbReference type="SAM" id="MobiDB-lite"/>
    </source>
</evidence>
<dbReference type="OrthoDB" id="3627087at2"/>
<feature type="region of interest" description="Disordered" evidence="1">
    <location>
        <begin position="175"/>
        <end position="198"/>
    </location>
</feature>
<organism evidence="4 5">
    <name type="scientific">Micromonospora coxensis</name>
    <dbReference type="NCBI Taxonomy" id="356852"/>
    <lineage>
        <taxon>Bacteria</taxon>
        <taxon>Bacillati</taxon>
        <taxon>Actinomycetota</taxon>
        <taxon>Actinomycetes</taxon>
        <taxon>Micromonosporales</taxon>
        <taxon>Micromonosporaceae</taxon>
        <taxon>Micromonospora</taxon>
    </lineage>
</organism>
<evidence type="ECO:0000313" key="4">
    <source>
        <dbReference type="EMBL" id="SCG60831.1"/>
    </source>
</evidence>
<feature type="transmembrane region" description="Helical" evidence="2">
    <location>
        <begin position="92"/>
        <end position="111"/>
    </location>
</feature>
<dbReference type="InterPro" id="IPR053150">
    <property type="entry name" value="Teicoplanin_resist-assoc"/>
</dbReference>
<keyword evidence="2" id="KW-0472">Membrane</keyword>
<protein>
    <submittedName>
        <fullName evidence="4">VanZ like family protein</fullName>
    </submittedName>
</protein>
<dbReference type="PANTHER" id="PTHR36834:SF1">
    <property type="entry name" value="INTEGRAL MEMBRANE PROTEIN"/>
    <property type="match status" value="1"/>
</dbReference>
<dbReference type="Pfam" id="PF04892">
    <property type="entry name" value="VanZ"/>
    <property type="match status" value="1"/>
</dbReference>
<proteinExistence type="predicted"/>
<evidence type="ECO:0000313" key="5">
    <source>
        <dbReference type="Proteomes" id="UP000198215"/>
    </source>
</evidence>
<dbReference type="EMBL" id="LT607753">
    <property type="protein sequence ID" value="SCG60831.1"/>
    <property type="molecule type" value="Genomic_DNA"/>
</dbReference>
<dbReference type="AlphaFoldDB" id="A0A1C5IS58"/>
<dbReference type="RefSeq" id="WP_088976736.1">
    <property type="nucleotide sequence ID" value="NZ_LT607753.1"/>
</dbReference>
<feature type="transmembrane region" description="Helical" evidence="2">
    <location>
        <begin position="42"/>
        <end position="64"/>
    </location>
</feature>
<dbReference type="Proteomes" id="UP000198215">
    <property type="component" value="Chromosome I"/>
</dbReference>
<keyword evidence="2" id="KW-0812">Transmembrane</keyword>
<dbReference type="InterPro" id="IPR006976">
    <property type="entry name" value="VanZ-like"/>
</dbReference>
<evidence type="ECO:0000256" key="2">
    <source>
        <dbReference type="SAM" id="Phobius"/>
    </source>
</evidence>
<evidence type="ECO:0000259" key="3">
    <source>
        <dbReference type="Pfam" id="PF04892"/>
    </source>
</evidence>
<accession>A0A1C5IS58</accession>
<gene>
    <name evidence="4" type="ORF">GA0070614_3263</name>
</gene>
<sequence length="198" mass="21023">MGQVWRDWGDVLLATLVAVPVTVLLTALLARRRRDAPTREEAWWRSAAEIGMVAGTLPWVWMILTPRDAPGEVKLVPLVDIVDLADDGASTFVVQVVGNLLVFAALGFLAPVRAAALAGVGRLFLLGAAGSVLVESLQYALDLGRVTSVDDVLLNASGAALAGLLSRRWWAGRRPAPQPPVTVPATSRAETVADQSSR</sequence>
<keyword evidence="5" id="KW-1185">Reference proteome</keyword>
<dbReference type="PANTHER" id="PTHR36834">
    <property type="entry name" value="MEMBRANE PROTEIN-RELATED"/>
    <property type="match status" value="1"/>
</dbReference>